<gene>
    <name evidence="2" type="ORF">PCOR1329_LOCUS6733</name>
</gene>
<proteinExistence type="predicted"/>
<reference evidence="2" key="1">
    <citation type="submission" date="2023-10" db="EMBL/GenBank/DDBJ databases">
        <authorList>
            <person name="Chen Y."/>
            <person name="Shah S."/>
            <person name="Dougan E. K."/>
            <person name="Thang M."/>
            <person name="Chan C."/>
        </authorList>
    </citation>
    <scope>NUCLEOTIDE SEQUENCE [LARGE SCALE GENOMIC DNA]</scope>
</reference>
<dbReference type="EMBL" id="CAUYUJ010001807">
    <property type="protein sequence ID" value="CAK0797736.1"/>
    <property type="molecule type" value="Genomic_DNA"/>
</dbReference>
<keyword evidence="3" id="KW-1185">Reference proteome</keyword>
<evidence type="ECO:0000256" key="1">
    <source>
        <dbReference type="SAM" id="MobiDB-lite"/>
    </source>
</evidence>
<evidence type="ECO:0000313" key="3">
    <source>
        <dbReference type="Proteomes" id="UP001189429"/>
    </source>
</evidence>
<dbReference type="Proteomes" id="UP001189429">
    <property type="component" value="Unassembled WGS sequence"/>
</dbReference>
<feature type="compositionally biased region" description="Low complexity" evidence="1">
    <location>
        <begin position="226"/>
        <end position="256"/>
    </location>
</feature>
<feature type="compositionally biased region" description="Acidic residues" evidence="1">
    <location>
        <begin position="169"/>
        <end position="179"/>
    </location>
</feature>
<name>A0ABN9Q029_9DINO</name>
<sequence length="256" mass="28140">MAAQQIVLDDYRTFDRPRQPYRNSKMYNSAGIMKPVDHYHDNRDYAAPPTMIRGPADGVLVPQSWLPGAYGFPAAGSIHVTHHAYTIPPGQWKGLPTSARGLGYGEVCVQCGVWDRARVTNGALKQSLREPCRRFPKTQHYKRTLARLLRGDGPYSRPQPQQQQGAADLDSEEELESQLEWDLGSSTAGDEQAQQMQPEKEHIQEEGFDSDAPTERMVNDARWSWPASESGFSPAASGSGSSPAAASSSSSGPRPQ</sequence>
<feature type="region of interest" description="Disordered" evidence="1">
    <location>
        <begin position="150"/>
        <end position="256"/>
    </location>
</feature>
<accession>A0ABN9Q029</accession>
<comment type="caution">
    <text evidence="2">The sequence shown here is derived from an EMBL/GenBank/DDBJ whole genome shotgun (WGS) entry which is preliminary data.</text>
</comment>
<organism evidence="2 3">
    <name type="scientific">Prorocentrum cordatum</name>
    <dbReference type="NCBI Taxonomy" id="2364126"/>
    <lineage>
        <taxon>Eukaryota</taxon>
        <taxon>Sar</taxon>
        <taxon>Alveolata</taxon>
        <taxon>Dinophyceae</taxon>
        <taxon>Prorocentrales</taxon>
        <taxon>Prorocentraceae</taxon>
        <taxon>Prorocentrum</taxon>
    </lineage>
</organism>
<evidence type="ECO:0000313" key="2">
    <source>
        <dbReference type="EMBL" id="CAK0797736.1"/>
    </source>
</evidence>
<protein>
    <submittedName>
        <fullName evidence="2">Uncharacterized protein</fullName>
    </submittedName>
</protein>
<feature type="compositionally biased region" description="Polar residues" evidence="1">
    <location>
        <begin position="184"/>
        <end position="197"/>
    </location>
</feature>